<evidence type="ECO:0000313" key="3">
    <source>
        <dbReference type="WBParaSite" id="HNAJ_0001356401-mRNA-1"/>
    </source>
</evidence>
<evidence type="ECO:0000313" key="2">
    <source>
        <dbReference type="Proteomes" id="UP000278807"/>
    </source>
</evidence>
<evidence type="ECO:0000313" key="1">
    <source>
        <dbReference type="EMBL" id="VDO16229.1"/>
    </source>
</evidence>
<name>A0A0R3U0B5_RODNA</name>
<keyword evidence="2" id="KW-1185">Reference proteome</keyword>
<gene>
    <name evidence="1" type="ORF">HNAJ_LOCUS13539</name>
</gene>
<dbReference type="AlphaFoldDB" id="A0A0R3U0B5"/>
<dbReference type="Proteomes" id="UP000278807">
    <property type="component" value="Unassembled WGS sequence"/>
</dbReference>
<reference evidence="3" key="1">
    <citation type="submission" date="2017-02" db="UniProtKB">
        <authorList>
            <consortium name="WormBaseParasite"/>
        </authorList>
    </citation>
    <scope>IDENTIFICATION</scope>
</reference>
<dbReference type="EMBL" id="UZAE01015586">
    <property type="protein sequence ID" value="VDO16229.1"/>
    <property type="molecule type" value="Genomic_DNA"/>
</dbReference>
<sequence length="80" mass="9257">MSVMSVILRSTSSNAAHKPLIDEGKRRWFDLHQVRANEQNGQARWQNLFNGEDDRISLLYLVGHMIRPLSTELVSENIHK</sequence>
<dbReference type="WBParaSite" id="HNAJ_0001356401-mRNA-1">
    <property type="protein sequence ID" value="HNAJ_0001356401-mRNA-1"/>
    <property type="gene ID" value="HNAJ_0001356401"/>
</dbReference>
<accession>A0A0R3U0B5</accession>
<organism evidence="3">
    <name type="scientific">Rodentolepis nana</name>
    <name type="common">Dwarf tapeworm</name>
    <name type="synonym">Hymenolepis nana</name>
    <dbReference type="NCBI Taxonomy" id="102285"/>
    <lineage>
        <taxon>Eukaryota</taxon>
        <taxon>Metazoa</taxon>
        <taxon>Spiralia</taxon>
        <taxon>Lophotrochozoa</taxon>
        <taxon>Platyhelminthes</taxon>
        <taxon>Cestoda</taxon>
        <taxon>Eucestoda</taxon>
        <taxon>Cyclophyllidea</taxon>
        <taxon>Hymenolepididae</taxon>
        <taxon>Rodentolepis</taxon>
    </lineage>
</organism>
<protein>
    <submittedName>
        <fullName evidence="3">Exodeoxyribonuclease V</fullName>
    </submittedName>
</protein>
<reference evidence="1 2" key="2">
    <citation type="submission" date="2018-11" db="EMBL/GenBank/DDBJ databases">
        <authorList>
            <consortium name="Pathogen Informatics"/>
        </authorList>
    </citation>
    <scope>NUCLEOTIDE SEQUENCE [LARGE SCALE GENOMIC DNA]</scope>
</reference>
<proteinExistence type="predicted"/>